<dbReference type="AlphaFoldDB" id="A0A0F3IEP6"/>
<dbReference type="OrthoDB" id="9810154at2"/>
<comment type="caution">
    <text evidence="1">The sequence shown here is derived from an EMBL/GenBank/DDBJ whole genome shotgun (WGS) entry which is preliminary data.</text>
</comment>
<dbReference type="RefSeq" id="WP_045780554.1">
    <property type="nucleotide sequence ID" value="NZ_LAJX01000272.1"/>
</dbReference>
<accession>A0A0F3IEP6</accession>
<dbReference type="InterPro" id="IPR013078">
    <property type="entry name" value="His_Pase_superF_clade-1"/>
</dbReference>
<sequence>MMRELWLLRHAQAQQAVEDGSDFARPLTKRGYAATQRLRAWLQQQPLLPDKTIASPANRAFTTAYCFYADFPAWQTAIVPDQRLYLQGVPTIKQVLAEQPASLQRLLLVGHNPDFEELLAELMIVNTRLTLDTATLAILTFSVDWQNLAPQKARLLAYIDADALND</sequence>
<organism evidence="1 2">
    <name type="scientific">Methylocucumis oryzae</name>
    <dbReference type="NCBI Taxonomy" id="1632867"/>
    <lineage>
        <taxon>Bacteria</taxon>
        <taxon>Pseudomonadati</taxon>
        <taxon>Pseudomonadota</taxon>
        <taxon>Gammaproteobacteria</taxon>
        <taxon>Methylococcales</taxon>
        <taxon>Methylococcaceae</taxon>
        <taxon>Methylocucumis</taxon>
    </lineage>
</organism>
<gene>
    <name evidence="1" type="ORF">VZ94_19850</name>
</gene>
<proteinExistence type="predicted"/>
<evidence type="ECO:0000313" key="2">
    <source>
        <dbReference type="Proteomes" id="UP000033684"/>
    </source>
</evidence>
<keyword evidence="2" id="KW-1185">Reference proteome</keyword>
<evidence type="ECO:0008006" key="3">
    <source>
        <dbReference type="Google" id="ProtNLM"/>
    </source>
</evidence>
<dbReference type="Proteomes" id="UP000033684">
    <property type="component" value="Unassembled WGS sequence"/>
</dbReference>
<dbReference type="CDD" id="cd07067">
    <property type="entry name" value="HP_PGM_like"/>
    <property type="match status" value="1"/>
</dbReference>
<protein>
    <recommendedName>
        <fullName evidence="3">Phosphohistidine phosphatase</fullName>
    </recommendedName>
</protein>
<dbReference type="SUPFAM" id="SSF53254">
    <property type="entry name" value="Phosphoglycerate mutase-like"/>
    <property type="match status" value="1"/>
</dbReference>
<name>A0A0F3IEP6_9GAMM</name>
<reference evidence="2" key="1">
    <citation type="submission" date="2015-03" db="EMBL/GenBank/DDBJ databases">
        <title>Draft genome sequence of a novel methanotroph (Sn10-6) isolated from flooded ricefield rhizosphere in India.</title>
        <authorList>
            <person name="Pandit P.S."/>
            <person name="Pore S.D."/>
            <person name="Arora P."/>
            <person name="Kapse N.G."/>
            <person name="Dhakephalkar P.K."/>
            <person name="Rahalkar M.C."/>
        </authorList>
    </citation>
    <scope>NUCLEOTIDE SEQUENCE [LARGE SCALE GENOMIC DNA]</scope>
    <source>
        <strain evidence="2">Sn10-6</strain>
    </source>
</reference>
<dbReference type="InterPro" id="IPR029033">
    <property type="entry name" value="His_PPase_superfam"/>
</dbReference>
<reference evidence="1 2" key="2">
    <citation type="journal article" date="2016" name="Microb. Ecol.">
        <title>Genome Characteristics of a Novel Type I Methanotroph (Sn10-6) Isolated from a Flooded Indian Rice Field.</title>
        <authorList>
            <person name="Rahalkar M.C."/>
            <person name="Pandit P.S."/>
            <person name="Dhakephalkar P.K."/>
            <person name="Pore S."/>
            <person name="Arora P."/>
            <person name="Kapse N."/>
        </authorList>
    </citation>
    <scope>NUCLEOTIDE SEQUENCE [LARGE SCALE GENOMIC DNA]</scope>
    <source>
        <strain evidence="1 2">Sn10-6</strain>
    </source>
</reference>
<dbReference type="EMBL" id="LAJX01000272">
    <property type="protein sequence ID" value="KJV05216.1"/>
    <property type="molecule type" value="Genomic_DNA"/>
</dbReference>
<dbReference type="Pfam" id="PF00300">
    <property type="entry name" value="His_Phos_1"/>
    <property type="match status" value="1"/>
</dbReference>
<evidence type="ECO:0000313" key="1">
    <source>
        <dbReference type="EMBL" id="KJV05216.1"/>
    </source>
</evidence>
<dbReference type="Gene3D" id="3.40.50.1240">
    <property type="entry name" value="Phosphoglycerate mutase-like"/>
    <property type="match status" value="1"/>
</dbReference>